<name>A0A4Q9DTV4_9BACL</name>
<evidence type="ECO:0000313" key="4">
    <source>
        <dbReference type="EMBL" id="TBL80376.1"/>
    </source>
</evidence>
<sequence>MSTNERAYHHGDLKDTLIRTSLKVISETGLNGFSVAKVAKQAGVSSGAPYRHFPDRESLLAATGIVFLKELTARIRAAIHAAGDDPIDRLASTAGAYVKYAIDHNVGFELFTAMRDAQYPEFHERSREMIGLLFSLVQETEPHASWSMIVKSMEAHLAMSQGFADMYNQGFFAQMKLTQEEVAERATAATRYLIKGRTMQ</sequence>
<dbReference type="AlphaFoldDB" id="A0A4Q9DTV4"/>
<dbReference type="EMBL" id="SIRE01000005">
    <property type="protein sequence ID" value="TBL80376.1"/>
    <property type="molecule type" value="Genomic_DNA"/>
</dbReference>
<gene>
    <name evidence="4" type="ORF">EYB31_08140</name>
</gene>
<dbReference type="PANTHER" id="PTHR30055">
    <property type="entry name" value="HTH-TYPE TRANSCRIPTIONAL REGULATOR RUTR"/>
    <property type="match status" value="1"/>
</dbReference>
<accession>A0A4Q9DTV4</accession>
<reference evidence="4 5" key="1">
    <citation type="submission" date="2019-02" db="EMBL/GenBank/DDBJ databases">
        <title>Paenibacillus sp. nov., isolated from surface-sterilized tissue of Thalictrum simplex L.</title>
        <authorList>
            <person name="Tuo L."/>
        </authorList>
    </citation>
    <scope>NUCLEOTIDE SEQUENCE [LARGE SCALE GENOMIC DNA]</scope>
    <source>
        <strain evidence="4 5">N2SHLJ1</strain>
    </source>
</reference>
<protein>
    <submittedName>
        <fullName evidence="4">TetR/AcrR family transcriptional regulator</fullName>
    </submittedName>
</protein>
<dbReference type="PROSITE" id="PS50977">
    <property type="entry name" value="HTH_TETR_2"/>
    <property type="match status" value="1"/>
</dbReference>
<comment type="caution">
    <text evidence="4">The sequence shown here is derived from an EMBL/GenBank/DDBJ whole genome shotgun (WGS) entry which is preliminary data.</text>
</comment>
<organism evidence="4 5">
    <name type="scientific">Paenibacillus thalictri</name>
    <dbReference type="NCBI Taxonomy" id="2527873"/>
    <lineage>
        <taxon>Bacteria</taxon>
        <taxon>Bacillati</taxon>
        <taxon>Bacillota</taxon>
        <taxon>Bacilli</taxon>
        <taxon>Bacillales</taxon>
        <taxon>Paenibacillaceae</taxon>
        <taxon>Paenibacillus</taxon>
    </lineage>
</organism>
<feature type="DNA-binding region" description="H-T-H motif" evidence="2">
    <location>
        <begin position="34"/>
        <end position="53"/>
    </location>
</feature>
<dbReference type="Proteomes" id="UP000293142">
    <property type="component" value="Unassembled WGS sequence"/>
</dbReference>
<dbReference type="PRINTS" id="PR00455">
    <property type="entry name" value="HTHTETR"/>
</dbReference>
<dbReference type="InterPro" id="IPR001647">
    <property type="entry name" value="HTH_TetR"/>
</dbReference>
<dbReference type="GO" id="GO:0003700">
    <property type="term" value="F:DNA-binding transcription factor activity"/>
    <property type="evidence" value="ECO:0007669"/>
    <property type="project" value="TreeGrafter"/>
</dbReference>
<dbReference type="Pfam" id="PF00440">
    <property type="entry name" value="TetR_N"/>
    <property type="match status" value="1"/>
</dbReference>
<dbReference type="SUPFAM" id="SSF46689">
    <property type="entry name" value="Homeodomain-like"/>
    <property type="match status" value="1"/>
</dbReference>
<dbReference type="GO" id="GO:0000976">
    <property type="term" value="F:transcription cis-regulatory region binding"/>
    <property type="evidence" value="ECO:0007669"/>
    <property type="project" value="TreeGrafter"/>
</dbReference>
<evidence type="ECO:0000313" key="5">
    <source>
        <dbReference type="Proteomes" id="UP000293142"/>
    </source>
</evidence>
<feature type="domain" description="HTH tetR-type" evidence="3">
    <location>
        <begin position="11"/>
        <end position="71"/>
    </location>
</feature>
<dbReference type="PANTHER" id="PTHR30055:SF220">
    <property type="entry name" value="TETR-FAMILY REGULATORY PROTEIN"/>
    <property type="match status" value="1"/>
</dbReference>
<dbReference type="SUPFAM" id="SSF48498">
    <property type="entry name" value="Tetracyclin repressor-like, C-terminal domain"/>
    <property type="match status" value="1"/>
</dbReference>
<keyword evidence="1 2" id="KW-0238">DNA-binding</keyword>
<evidence type="ECO:0000256" key="1">
    <source>
        <dbReference type="ARBA" id="ARBA00023125"/>
    </source>
</evidence>
<dbReference type="Gene3D" id="1.10.357.10">
    <property type="entry name" value="Tetracycline Repressor, domain 2"/>
    <property type="match status" value="1"/>
</dbReference>
<evidence type="ECO:0000259" key="3">
    <source>
        <dbReference type="PROSITE" id="PS50977"/>
    </source>
</evidence>
<dbReference type="RefSeq" id="WP_131012790.1">
    <property type="nucleotide sequence ID" value="NZ_SIRE01000005.1"/>
</dbReference>
<evidence type="ECO:0000256" key="2">
    <source>
        <dbReference type="PROSITE-ProRule" id="PRU00335"/>
    </source>
</evidence>
<dbReference type="InterPro" id="IPR036271">
    <property type="entry name" value="Tet_transcr_reg_TetR-rel_C_sf"/>
</dbReference>
<dbReference type="InterPro" id="IPR009057">
    <property type="entry name" value="Homeodomain-like_sf"/>
</dbReference>
<proteinExistence type="predicted"/>
<dbReference type="InterPro" id="IPR050109">
    <property type="entry name" value="HTH-type_TetR-like_transc_reg"/>
</dbReference>
<dbReference type="OrthoDB" id="9179041at2"/>
<keyword evidence="5" id="KW-1185">Reference proteome</keyword>